<proteinExistence type="predicted"/>
<protein>
    <submittedName>
        <fullName evidence="1">Uncharacterized protein</fullName>
    </submittedName>
</protein>
<evidence type="ECO:0000313" key="1">
    <source>
        <dbReference type="EMBL" id="KRY64791.1"/>
    </source>
</evidence>
<evidence type="ECO:0000313" key="2">
    <source>
        <dbReference type="Proteomes" id="UP000055024"/>
    </source>
</evidence>
<comment type="caution">
    <text evidence="1">The sequence shown here is derived from an EMBL/GenBank/DDBJ whole genome shotgun (WGS) entry which is preliminary data.</text>
</comment>
<sequence>MFITFGGQLVMCQKLCQQEQLILLWQLWSF</sequence>
<gene>
    <name evidence="1" type="ORF">T11_10563</name>
</gene>
<keyword evidence="2" id="KW-1185">Reference proteome</keyword>
<dbReference type="AlphaFoldDB" id="A0A0V1DT98"/>
<organism evidence="1 2">
    <name type="scientific">Trichinella zimbabwensis</name>
    <dbReference type="NCBI Taxonomy" id="268475"/>
    <lineage>
        <taxon>Eukaryota</taxon>
        <taxon>Metazoa</taxon>
        <taxon>Ecdysozoa</taxon>
        <taxon>Nematoda</taxon>
        <taxon>Enoplea</taxon>
        <taxon>Dorylaimia</taxon>
        <taxon>Trichinellida</taxon>
        <taxon>Trichinellidae</taxon>
        <taxon>Trichinella</taxon>
    </lineage>
</organism>
<reference evidence="1 2" key="1">
    <citation type="submission" date="2015-01" db="EMBL/GenBank/DDBJ databases">
        <title>Evolution of Trichinella species and genotypes.</title>
        <authorList>
            <person name="Korhonen P.K."/>
            <person name="Edoardo P."/>
            <person name="Giuseppe L.R."/>
            <person name="Gasser R.B."/>
        </authorList>
    </citation>
    <scope>NUCLEOTIDE SEQUENCE [LARGE SCALE GENOMIC DNA]</scope>
    <source>
        <strain evidence="1">ISS1029</strain>
    </source>
</reference>
<name>A0A0V1DT98_9BILA</name>
<accession>A0A0V1DT98</accession>
<dbReference type="Proteomes" id="UP000055024">
    <property type="component" value="Unassembled WGS sequence"/>
</dbReference>
<dbReference type="EMBL" id="JYDP01007680">
    <property type="protein sequence ID" value="KRY64791.1"/>
    <property type="molecule type" value="Genomic_DNA"/>
</dbReference>